<feature type="region of interest" description="Disordered" evidence="1">
    <location>
        <begin position="78"/>
        <end position="98"/>
    </location>
</feature>
<dbReference type="Proteomes" id="UP000029444">
    <property type="component" value="Unassembled WGS sequence"/>
</dbReference>
<dbReference type="STRING" id="1177154.Y5S_02923"/>
<accession>A0A095TNC2</accession>
<feature type="compositionally biased region" description="Gly residues" evidence="1">
    <location>
        <begin position="286"/>
        <end position="304"/>
    </location>
</feature>
<name>A0A095TNC2_9GAMM</name>
<dbReference type="eggNOG" id="COG5295">
    <property type="taxonomic scope" value="Bacteria"/>
</dbReference>
<evidence type="ECO:0000313" key="4">
    <source>
        <dbReference type="Proteomes" id="UP000029444"/>
    </source>
</evidence>
<protein>
    <recommendedName>
        <fullName evidence="5">Lipoprotein</fullName>
    </recommendedName>
</protein>
<feature type="signal peptide" evidence="2">
    <location>
        <begin position="1"/>
        <end position="21"/>
    </location>
</feature>
<reference evidence="3 4" key="1">
    <citation type="submission" date="2012-09" db="EMBL/GenBank/DDBJ databases">
        <title>Genome Sequence of alkane-degrading Bacterium Alcanivorax sp. 19-m-6.</title>
        <authorList>
            <person name="Lai Q."/>
            <person name="Shao Z."/>
        </authorList>
    </citation>
    <scope>NUCLEOTIDE SEQUENCE [LARGE SCALE GENOMIC DNA]</scope>
    <source>
        <strain evidence="3 4">19-m-6</strain>
    </source>
</reference>
<keyword evidence="2" id="KW-0732">Signal</keyword>
<evidence type="ECO:0000256" key="1">
    <source>
        <dbReference type="SAM" id="MobiDB-lite"/>
    </source>
</evidence>
<feature type="chain" id="PRO_5001918435" description="Lipoprotein" evidence="2">
    <location>
        <begin position="22"/>
        <end position="393"/>
    </location>
</feature>
<gene>
    <name evidence="3" type="ORF">Y5S_02923</name>
</gene>
<proteinExistence type="predicted"/>
<feature type="compositionally biased region" description="Acidic residues" evidence="1">
    <location>
        <begin position="87"/>
        <end position="98"/>
    </location>
</feature>
<evidence type="ECO:0008006" key="5">
    <source>
        <dbReference type="Google" id="ProtNLM"/>
    </source>
</evidence>
<dbReference type="AlphaFoldDB" id="A0A095TNC2"/>
<keyword evidence="4" id="KW-1185">Reference proteome</keyword>
<organism evidence="3 4">
    <name type="scientific">Alcanivorax nanhaiticus</name>
    <dbReference type="NCBI Taxonomy" id="1177154"/>
    <lineage>
        <taxon>Bacteria</taxon>
        <taxon>Pseudomonadati</taxon>
        <taxon>Pseudomonadota</taxon>
        <taxon>Gammaproteobacteria</taxon>
        <taxon>Oceanospirillales</taxon>
        <taxon>Alcanivoracaceae</taxon>
        <taxon>Alcanivorax</taxon>
    </lineage>
</organism>
<comment type="caution">
    <text evidence="3">The sequence shown here is derived from an EMBL/GenBank/DDBJ whole genome shotgun (WGS) entry which is preliminary data.</text>
</comment>
<dbReference type="EMBL" id="ARXV01000013">
    <property type="protein sequence ID" value="KGD63933.1"/>
    <property type="molecule type" value="Genomic_DNA"/>
</dbReference>
<feature type="non-terminal residue" evidence="3">
    <location>
        <position position="393"/>
    </location>
</feature>
<evidence type="ECO:0000256" key="2">
    <source>
        <dbReference type="SAM" id="SignalP"/>
    </source>
</evidence>
<feature type="region of interest" description="Disordered" evidence="1">
    <location>
        <begin position="282"/>
        <end position="309"/>
    </location>
</feature>
<evidence type="ECO:0000313" key="3">
    <source>
        <dbReference type="EMBL" id="KGD63933.1"/>
    </source>
</evidence>
<sequence length="393" mass="39273">MMEGFVLANQLKLMVGTSALAAMLAACGGGGSSSAPASDASGATARALPPEIAEIIDQENPLTDALCPLTSAAPDGAGNIDPQACLDEGEEGAEEDSGYELSLNPLVQQFCPEAAQAFDATLTFNGEMLDQDFIYDTDTSFDGSATFPAACLQEAAGNFGEFGDLIGGSNPLTDAICPEESADGEVDPANCFAEATANGGLPGGGGGDLPGADQLTEQLCPEAGAGEFNEETPVNCLNEASRNYVAIYDMLTESNALTQQICPEDSADGRIDPPACFTEALLSQGGFPGDGGGDGGDGGDGGGDASNPFAPLLEQFCPETAATPVGPTTAFDCLAEAGGNFQDVQDLLLGSNPLTEQLCPAAAANSPIDPAACFMEAAEGLAPGGGGLPGADG</sequence>